<keyword evidence="4 5" id="KW-0378">Hydrolase</keyword>
<dbReference type="GO" id="GO:0090729">
    <property type="term" value="F:toxin activity"/>
    <property type="evidence" value="ECO:0007669"/>
    <property type="project" value="UniProtKB-KW"/>
</dbReference>
<evidence type="ECO:0000256" key="2">
    <source>
        <dbReference type="ARBA" id="ARBA00022722"/>
    </source>
</evidence>
<feature type="binding site" evidence="5">
    <location>
        <position position="5"/>
    </location>
    <ligand>
        <name>Mg(2+)</name>
        <dbReference type="ChEBI" id="CHEBI:18420"/>
    </ligand>
</feature>
<dbReference type="EC" id="3.1.-.-" evidence="5"/>
<dbReference type="RefSeq" id="WP_024570831.1">
    <property type="nucleotide sequence ID" value="NZ_CP026544.1"/>
</dbReference>
<dbReference type="GO" id="GO:0016787">
    <property type="term" value="F:hydrolase activity"/>
    <property type="evidence" value="ECO:0007669"/>
    <property type="project" value="UniProtKB-KW"/>
</dbReference>
<sequence length="138" mass="15237">MIGLDTCVLARLILDDDAVQSPIAAGLVASLTCQRPGYVSTAVILELAWLMQRRRSRPEIIRAIYRLLRSRALRVESAPVVYRALSMFASGGIGFADCLIDRAAHAVGCEYVATFDRAARHMPGFRDIGRHPYPLSLH</sequence>
<dbReference type="InterPro" id="IPR029060">
    <property type="entry name" value="PIN-like_dom_sf"/>
</dbReference>
<dbReference type="GO" id="GO:0004540">
    <property type="term" value="F:RNA nuclease activity"/>
    <property type="evidence" value="ECO:0007669"/>
    <property type="project" value="InterPro"/>
</dbReference>
<keyword evidence="1 5" id="KW-1277">Toxin-antitoxin system</keyword>
<name>A0A2L0X3Y7_9BURK</name>
<evidence type="ECO:0000256" key="3">
    <source>
        <dbReference type="ARBA" id="ARBA00022723"/>
    </source>
</evidence>
<evidence type="ECO:0000256" key="5">
    <source>
        <dbReference type="HAMAP-Rule" id="MF_00265"/>
    </source>
</evidence>
<organism evidence="7 8">
    <name type="scientific">Cupriavidus metallidurans</name>
    <dbReference type="NCBI Taxonomy" id="119219"/>
    <lineage>
        <taxon>Bacteria</taxon>
        <taxon>Pseudomonadati</taxon>
        <taxon>Pseudomonadota</taxon>
        <taxon>Betaproteobacteria</taxon>
        <taxon>Burkholderiales</taxon>
        <taxon>Burkholderiaceae</taxon>
        <taxon>Cupriavidus</taxon>
    </lineage>
</organism>
<dbReference type="Pfam" id="PF01850">
    <property type="entry name" value="PIN"/>
    <property type="match status" value="1"/>
</dbReference>
<dbReference type="Gene3D" id="3.40.50.1010">
    <property type="entry name" value="5'-nuclease"/>
    <property type="match status" value="1"/>
</dbReference>
<dbReference type="EMBL" id="CP037901">
    <property type="protein sequence ID" value="QBP12183.1"/>
    <property type="molecule type" value="Genomic_DNA"/>
</dbReference>
<accession>A0A2L0X3Y7</accession>
<dbReference type="GO" id="GO:0000287">
    <property type="term" value="F:magnesium ion binding"/>
    <property type="evidence" value="ECO:0007669"/>
    <property type="project" value="UniProtKB-UniRule"/>
</dbReference>
<evidence type="ECO:0000256" key="1">
    <source>
        <dbReference type="ARBA" id="ARBA00022649"/>
    </source>
</evidence>
<dbReference type="AlphaFoldDB" id="A0A2L0X3Y7"/>
<evidence type="ECO:0000313" key="8">
    <source>
        <dbReference type="Proteomes" id="UP000253772"/>
    </source>
</evidence>
<evidence type="ECO:0000259" key="6">
    <source>
        <dbReference type="Pfam" id="PF01850"/>
    </source>
</evidence>
<dbReference type="InterPro" id="IPR022907">
    <property type="entry name" value="VapC_family"/>
</dbReference>
<evidence type="ECO:0000256" key="4">
    <source>
        <dbReference type="ARBA" id="ARBA00022801"/>
    </source>
</evidence>
<comment type="similarity">
    <text evidence="5">Belongs to the PINc/VapC protein family.</text>
</comment>
<gene>
    <name evidence="5" type="primary">vapC</name>
    <name evidence="7" type="ORF">DDF84_020630</name>
</gene>
<reference evidence="7 8" key="1">
    <citation type="submission" date="2019-03" db="EMBL/GenBank/DDBJ databases">
        <title>Comparative insights into the high quality Complete genome sequence of highly metal resistant Cupriavidus metallidurans strain BS1 isolated from a gold-copper mine.</title>
        <authorList>
            <person name="Mazhar H.S."/>
            <person name="Rensing C."/>
        </authorList>
    </citation>
    <scope>NUCLEOTIDE SEQUENCE [LARGE SCALE GENOMIC DNA]</scope>
    <source>
        <strain evidence="7 8">BS1</strain>
    </source>
</reference>
<comment type="function">
    <text evidence="5">Toxic component of a toxin-antitoxin (TA) system. An RNase.</text>
</comment>
<feature type="domain" description="PIN" evidence="6">
    <location>
        <begin position="4"/>
        <end position="122"/>
    </location>
</feature>
<dbReference type="CDD" id="cd18683">
    <property type="entry name" value="PIN_VapC-like"/>
    <property type="match status" value="1"/>
</dbReference>
<dbReference type="OrthoDB" id="32974at2"/>
<comment type="cofactor">
    <cofactor evidence="5">
        <name>Mg(2+)</name>
        <dbReference type="ChEBI" id="CHEBI:18420"/>
    </cofactor>
</comment>
<protein>
    <recommendedName>
        <fullName evidence="5">Ribonuclease VapC</fullName>
        <shortName evidence="5">RNase VapC</shortName>
        <ecNumber evidence="5">3.1.-.-</ecNumber>
    </recommendedName>
    <alternativeName>
        <fullName evidence="5">Toxin VapC</fullName>
    </alternativeName>
</protein>
<keyword evidence="5" id="KW-0800">Toxin</keyword>
<dbReference type="Proteomes" id="UP000253772">
    <property type="component" value="Chromosome c2"/>
</dbReference>
<dbReference type="InterPro" id="IPR002716">
    <property type="entry name" value="PIN_dom"/>
</dbReference>
<proteinExistence type="inferred from homology"/>
<keyword evidence="2 5" id="KW-0540">Nuclease</keyword>
<dbReference type="SUPFAM" id="SSF88723">
    <property type="entry name" value="PIN domain-like"/>
    <property type="match status" value="1"/>
</dbReference>
<keyword evidence="5" id="KW-0460">Magnesium</keyword>
<keyword evidence="3 5" id="KW-0479">Metal-binding</keyword>
<feature type="binding site" evidence="5">
    <location>
        <position position="97"/>
    </location>
    <ligand>
        <name>Mg(2+)</name>
        <dbReference type="ChEBI" id="CHEBI:18420"/>
    </ligand>
</feature>
<dbReference type="HAMAP" id="MF_00265">
    <property type="entry name" value="VapC_Nob1"/>
    <property type="match status" value="1"/>
</dbReference>
<evidence type="ECO:0000313" key="7">
    <source>
        <dbReference type="EMBL" id="QBP12183.1"/>
    </source>
</evidence>